<name>A0ABW0W4B2_9BACL</name>
<sequence length="75" mass="7982">MEFVGAAALIIGYWDASWVAVGAIILGITGIGGIMTHLRAKDSFKDTFMIILLAIIGIVLFALHASELSDFPGFN</sequence>
<dbReference type="RefSeq" id="WP_379189874.1">
    <property type="nucleotide sequence ID" value="NZ_JBHSOW010000070.1"/>
</dbReference>
<organism evidence="2 3">
    <name type="scientific">Paenibacillus solisilvae</name>
    <dbReference type="NCBI Taxonomy" id="2486751"/>
    <lineage>
        <taxon>Bacteria</taxon>
        <taxon>Bacillati</taxon>
        <taxon>Bacillota</taxon>
        <taxon>Bacilli</taxon>
        <taxon>Bacillales</taxon>
        <taxon>Paenibacillaceae</taxon>
        <taxon>Paenibacillus</taxon>
    </lineage>
</organism>
<dbReference type="EMBL" id="JBHSOW010000070">
    <property type="protein sequence ID" value="MFC5651256.1"/>
    <property type="molecule type" value="Genomic_DNA"/>
</dbReference>
<feature type="transmembrane region" description="Helical" evidence="1">
    <location>
        <begin position="16"/>
        <end position="35"/>
    </location>
</feature>
<gene>
    <name evidence="2" type="ORF">ACFPYJ_19520</name>
</gene>
<keyword evidence="1" id="KW-0472">Membrane</keyword>
<evidence type="ECO:0000313" key="2">
    <source>
        <dbReference type="EMBL" id="MFC5651256.1"/>
    </source>
</evidence>
<accession>A0ABW0W4B2</accession>
<keyword evidence="1" id="KW-0812">Transmembrane</keyword>
<proteinExistence type="predicted"/>
<evidence type="ECO:0000256" key="1">
    <source>
        <dbReference type="SAM" id="Phobius"/>
    </source>
</evidence>
<keyword evidence="1" id="KW-1133">Transmembrane helix</keyword>
<keyword evidence="3" id="KW-1185">Reference proteome</keyword>
<reference evidence="3" key="1">
    <citation type="journal article" date="2019" name="Int. J. Syst. Evol. Microbiol.">
        <title>The Global Catalogue of Microorganisms (GCM) 10K type strain sequencing project: providing services to taxonomists for standard genome sequencing and annotation.</title>
        <authorList>
            <consortium name="The Broad Institute Genomics Platform"/>
            <consortium name="The Broad Institute Genome Sequencing Center for Infectious Disease"/>
            <person name="Wu L."/>
            <person name="Ma J."/>
        </authorList>
    </citation>
    <scope>NUCLEOTIDE SEQUENCE [LARGE SCALE GENOMIC DNA]</scope>
    <source>
        <strain evidence="3">CGMCC 1.3240</strain>
    </source>
</reference>
<feature type="transmembrane region" description="Helical" evidence="1">
    <location>
        <begin position="47"/>
        <end position="65"/>
    </location>
</feature>
<evidence type="ECO:0008006" key="4">
    <source>
        <dbReference type="Google" id="ProtNLM"/>
    </source>
</evidence>
<evidence type="ECO:0000313" key="3">
    <source>
        <dbReference type="Proteomes" id="UP001596047"/>
    </source>
</evidence>
<comment type="caution">
    <text evidence="2">The sequence shown here is derived from an EMBL/GenBank/DDBJ whole genome shotgun (WGS) entry which is preliminary data.</text>
</comment>
<dbReference type="Proteomes" id="UP001596047">
    <property type="component" value="Unassembled WGS sequence"/>
</dbReference>
<protein>
    <recommendedName>
        <fullName evidence="4">DoxX family protein</fullName>
    </recommendedName>
</protein>